<feature type="chain" id="PRO_5006043670" description="Deoxyribose-phosphate aldolase" evidence="1">
    <location>
        <begin position="19"/>
        <end position="245"/>
    </location>
</feature>
<dbReference type="KEGG" id="ahz:APS56_16230"/>
<protein>
    <recommendedName>
        <fullName evidence="4">Deoxyribose-phosphate aldolase</fullName>
    </recommendedName>
</protein>
<sequence length="245" mass="27975">MKLLVSAFLCVLFFSCHETTKDTATDIVNDAIVEAGGTAFETSKVTFVFRDKLYQATRTGGLFKLEQQFVSEGDTIHNVLTNTKFTQFVNSKEQVLNDTLVSKYKNALNSVHYFSVLPYGLNAEAVNKVVIGEVEIKGDIYQKIKVTFNEIGGGDDFDDVFMYWFHKEKKTTDYLAYKYHTNGGGIRFREAKNVRRINTLLIADYNNYKPKTSDIDFYNIDRLFNSGELELLSEINLENVQVEIL</sequence>
<proteinExistence type="predicted"/>
<dbReference type="PATRIC" id="fig|1736674.3.peg.3326"/>
<accession>A0A0P0DEL5</accession>
<feature type="signal peptide" evidence="1">
    <location>
        <begin position="1"/>
        <end position="18"/>
    </location>
</feature>
<dbReference type="Pfam" id="PF20113">
    <property type="entry name" value="DUF6503"/>
    <property type="match status" value="1"/>
</dbReference>
<name>A0A0P0DEL5_9FLAO</name>
<dbReference type="Proteomes" id="UP000057981">
    <property type="component" value="Chromosome"/>
</dbReference>
<dbReference type="InterPro" id="IPR045444">
    <property type="entry name" value="DUF6503"/>
</dbReference>
<dbReference type="AlphaFoldDB" id="A0A0P0DEL5"/>
<evidence type="ECO:0008006" key="4">
    <source>
        <dbReference type="Google" id="ProtNLM"/>
    </source>
</evidence>
<evidence type="ECO:0000313" key="3">
    <source>
        <dbReference type="Proteomes" id="UP000057981"/>
    </source>
</evidence>
<gene>
    <name evidence="2" type="ORF">APS56_16230</name>
</gene>
<organism evidence="2 3">
    <name type="scientific">Pseudalgibacter alginicilyticus</name>
    <dbReference type="NCBI Taxonomy" id="1736674"/>
    <lineage>
        <taxon>Bacteria</taxon>
        <taxon>Pseudomonadati</taxon>
        <taxon>Bacteroidota</taxon>
        <taxon>Flavobacteriia</taxon>
        <taxon>Flavobacteriales</taxon>
        <taxon>Flavobacteriaceae</taxon>
        <taxon>Pseudalgibacter</taxon>
    </lineage>
</organism>
<evidence type="ECO:0000256" key="1">
    <source>
        <dbReference type="SAM" id="SignalP"/>
    </source>
</evidence>
<evidence type="ECO:0000313" key="2">
    <source>
        <dbReference type="EMBL" id="ALJ06586.1"/>
    </source>
</evidence>
<reference evidence="2 3" key="1">
    <citation type="submission" date="2015-10" db="EMBL/GenBank/DDBJ databases">
        <authorList>
            <person name="Gilbert D.G."/>
        </authorList>
    </citation>
    <scope>NUCLEOTIDE SEQUENCE [LARGE SCALE GENOMIC DNA]</scope>
    <source>
        <strain evidence="3">HZ-22</strain>
    </source>
</reference>
<dbReference type="PROSITE" id="PS51257">
    <property type="entry name" value="PROKAR_LIPOPROTEIN"/>
    <property type="match status" value="1"/>
</dbReference>
<keyword evidence="1" id="KW-0732">Signal</keyword>
<dbReference type="EMBL" id="CP012898">
    <property type="protein sequence ID" value="ALJ06586.1"/>
    <property type="molecule type" value="Genomic_DNA"/>
</dbReference>
<dbReference type="OrthoDB" id="982433at2"/>
<keyword evidence="3" id="KW-1185">Reference proteome</keyword>
<dbReference type="STRING" id="1736674.APS56_16230"/>
<dbReference type="RefSeq" id="WP_054730826.1">
    <property type="nucleotide sequence ID" value="NZ_CP012898.1"/>
</dbReference>